<evidence type="ECO:0000256" key="4">
    <source>
        <dbReference type="ARBA" id="ARBA00022723"/>
    </source>
</evidence>
<evidence type="ECO:0000256" key="7">
    <source>
        <dbReference type="ARBA" id="ARBA00023209"/>
    </source>
</evidence>
<dbReference type="GO" id="GO:0004143">
    <property type="term" value="F:ATP-dependent diacylglycerol kinase activity"/>
    <property type="evidence" value="ECO:0007669"/>
    <property type="project" value="TreeGrafter"/>
</dbReference>
<dbReference type="AlphaFoldDB" id="A0A1I7HAB1"/>
<comment type="similarity">
    <text evidence="2">Belongs to the diacylglycerol/lipid kinase family.</text>
</comment>
<name>A0A1I7HAB1_9FIRM</name>
<dbReference type="InterPro" id="IPR017438">
    <property type="entry name" value="ATP-NAD_kinase_N"/>
</dbReference>
<organism evidence="10 11">
    <name type="scientific">Eubacterium pyruvativorans</name>
    <dbReference type="NCBI Taxonomy" id="155865"/>
    <lineage>
        <taxon>Bacteria</taxon>
        <taxon>Bacillati</taxon>
        <taxon>Bacillota</taxon>
        <taxon>Clostridia</taxon>
        <taxon>Eubacteriales</taxon>
        <taxon>Eubacteriaceae</taxon>
        <taxon>Eubacterium</taxon>
    </lineage>
</organism>
<dbReference type="GO" id="GO:0046872">
    <property type="term" value="F:metal ion binding"/>
    <property type="evidence" value="ECO:0007669"/>
    <property type="project" value="UniProtKB-KW"/>
</dbReference>
<dbReference type="EMBL" id="FPBT01000014">
    <property type="protein sequence ID" value="SFU57628.1"/>
    <property type="molecule type" value="Genomic_DNA"/>
</dbReference>
<keyword evidence="6" id="KW-0443">Lipid metabolism</keyword>
<dbReference type="GO" id="GO:0005524">
    <property type="term" value="F:ATP binding"/>
    <property type="evidence" value="ECO:0007669"/>
    <property type="project" value="InterPro"/>
</dbReference>
<evidence type="ECO:0000256" key="2">
    <source>
        <dbReference type="ARBA" id="ARBA00005983"/>
    </source>
</evidence>
<keyword evidence="10" id="KW-0808">Transferase</keyword>
<keyword evidence="5" id="KW-0460">Magnesium</keyword>
<dbReference type="GO" id="GO:0008654">
    <property type="term" value="P:phospholipid biosynthetic process"/>
    <property type="evidence" value="ECO:0007669"/>
    <property type="project" value="UniProtKB-KW"/>
</dbReference>
<keyword evidence="10" id="KW-0418">Kinase</keyword>
<comment type="cofactor">
    <cofactor evidence="1">
        <name>Mg(2+)</name>
        <dbReference type="ChEBI" id="CHEBI:18420"/>
    </cofactor>
</comment>
<accession>A0A1I7HAB1</accession>
<dbReference type="SMART" id="SM00046">
    <property type="entry name" value="DAGKc"/>
    <property type="match status" value="1"/>
</dbReference>
<keyword evidence="11" id="KW-1185">Reference proteome</keyword>
<dbReference type="SUPFAM" id="SSF111331">
    <property type="entry name" value="NAD kinase/diacylglycerol kinase-like"/>
    <property type="match status" value="1"/>
</dbReference>
<dbReference type="GO" id="GO:0005886">
    <property type="term" value="C:plasma membrane"/>
    <property type="evidence" value="ECO:0007669"/>
    <property type="project" value="TreeGrafter"/>
</dbReference>
<evidence type="ECO:0000256" key="1">
    <source>
        <dbReference type="ARBA" id="ARBA00001946"/>
    </source>
</evidence>
<evidence type="ECO:0000256" key="6">
    <source>
        <dbReference type="ARBA" id="ARBA00023098"/>
    </source>
</evidence>
<evidence type="ECO:0000256" key="8">
    <source>
        <dbReference type="ARBA" id="ARBA00023264"/>
    </source>
</evidence>
<evidence type="ECO:0000256" key="5">
    <source>
        <dbReference type="ARBA" id="ARBA00022842"/>
    </source>
</evidence>
<dbReference type="Gene3D" id="3.40.50.10330">
    <property type="entry name" value="Probable inorganic polyphosphate/atp-NAD kinase, domain 1"/>
    <property type="match status" value="1"/>
</dbReference>
<keyword evidence="8" id="KW-1208">Phospholipid metabolism</keyword>
<dbReference type="PANTHER" id="PTHR12358:SF106">
    <property type="entry name" value="LIPID KINASE YEGS"/>
    <property type="match status" value="1"/>
</dbReference>
<dbReference type="OrthoDB" id="142078at2"/>
<reference evidence="10 11" key="1">
    <citation type="submission" date="2016-10" db="EMBL/GenBank/DDBJ databases">
        <authorList>
            <person name="de Groot N.N."/>
        </authorList>
    </citation>
    <scope>NUCLEOTIDE SEQUENCE [LARGE SCALE GENOMIC DNA]</scope>
    <source>
        <strain evidence="10 11">KHGC13</strain>
    </source>
</reference>
<dbReference type="InterPro" id="IPR005218">
    <property type="entry name" value="Diacylglycerol/lipid_kinase"/>
</dbReference>
<dbReference type="InterPro" id="IPR001206">
    <property type="entry name" value="Diacylglycerol_kinase_cat_dom"/>
</dbReference>
<dbReference type="InterPro" id="IPR050187">
    <property type="entry name" value="Lipid_Phosphate_FormReg"/>
</dbReference>
<evidence type="ECO:0000313" key="11">
    <source>
        <dbReference type="Proteomes" id="UP000198817"/>
    </source>
</evidence>
<dbReference type="Proteomes" id="UP000198817">
    <property type="component" value="Unassembled WGS sequence"/>
</dbReference>
<dbReference type="Gene3D" id="2.60.200.40">
    <property type="match status" value="1"/>
</dbReference>
<dbReference type="NCBIfam" id="TIGR00147">
    <property type="entry name" value="YegS/Rv2252/BmrU family lipid kinase"/>
    <property type="match status" value="1"/>
</dbReference>
<keyword evidence="7" id="KW-0594">Phospholipid biosynthesis</keyword>
<sequence length="316" mass="34227">MKRLLLITNLYSGTRQGAKYLGDIVEIFCRADYEVVVAATTGPGDGTKIARERAKDADVVVASGGDGTFNEVVAGVMESGVKVPIGYLPAGTTNDFASSLKLSTDLLQAAYDVVEGKPETIDIGSFNGRYFSYVASFGAFTNTSYDVPQGLKNSLGHLAYILGGIRDVLTIRSVEMKFMNEDGHIYAGKYLFGAICNSTSMGGVLTLRADLVNMNDGVFEVLLIKSPSNIIELQQILMALTSQNYDNCPLIDFFSTSHLEITADPDMPWTLDGEYQAGARDIDIVNHFSAVSVLVNDHEKPGAPVHRLMDPFNRVV</sequence>
<dbReference type="InterPro" id="IPR016064">
    <property type="entry name" value="NAD/diacylglycerol_kinase_sf"/>
</dbReference>
<proteinExistence type="inferred from homology"/>
<keyword evidence="3" id="KW-0444">Lipid biosynthesis</keyword>
<dbReference type="PROSITE" id="PS50146">
    <property type="entry name" value="DAGK"/>
    <property type="match status" value="1"/>
</dbReference>
<evidence type="ECO:0000256" key="3">
    <source>
        <dbReference type="ARBA" id="ARBA00022516"/>
    </source>
</evidence>
<dbReference type="PANTHER" id="PTHR12358">
    <property type="entry name" value="SPHINGOSINE KINASE"/>
    <property type="match status" value="1"/>
</dbReference>
<keyword evidence="4" id="KW-0479">Metal-binding</keyword>
<dbReference type="RefSeq" id="WP_090471361.1">
    <property type="nucleotide sequence ID" value="NZ_FOWF01000015.1"/>
</dbReference>
<evidence type="ECO:0000313" key="10">
    <source>
        <dbReference type="EMBL" id="SFU57628.1"/>
    </source>
</evidence>
<gene>
    <name evidence="10" type="ORF">SAMN05216508_11421</name>
</gene>
<evidence type="ECO:0000259" key="9">
    <source>
        <dbReference type="PROSITE" id="PS50146"/>
    </source>
</evidence>
<dbReference type="STRING" id="155865.SAMN05216515_11521"/>
<dbReference type="Pfam" id="PF00781">
    <property type="entry name" value="DAGK_cat"/>
    <property type="match status" value="1"/>
</dbReference>
<feature type="domain" description="DAGKc" evidence="9">
    <location>
        <begin position="1"/>
        <end position="130"/>
    </location>
</feature>
<protein>
    <submittedName>
        <fullName evidence="10">Lipid kinase, YegS/Rv2252/BmrU family</fullName>
    </submittedName>
</protein>